<name>A0AAE0Z1Z7_9GAST</name>
<gene>
    <name evidence="1" type="ORF">RRG08_011962</name>
</gene>
<reference evidence="1" key="1">
    <citation type="journal article" date="2023" name="G3 (Bethesda)">
        <title>A reference genome for the long-term kleptoplast-retaining sea slug Elysia crispata morphotype clarki.</title>
        <authorList>
            <person name="Eastman K.E."/>
            <person name="Pendleton A.L."/>
            <person name="Shaikh M.A."/>
            <person name="Suttiyut T."/>
            <person name="Ogas R."/>
            <person name="Tomko P."/>
            <person name="Gavelis G."/>
            <person name="Widhalm J.R."/>
            <person name="Wisecaver J.H."/>
        </authorList>
    </citation>
    <scope>NUCLEOTIDE SEQUENCE</scope>
    <source>
        <strain evidence="1">ECLA1</strain>
    </source>
</reference>
<proteinExistence type="predicted"/>
<dbReference type="AlphaFoldDB" id="A0AAE0Z1Z7"/>
<evidence type="ECO:0000313" key="1">
    <source>
        <dbReference type="EMBL" id="KAK3760392.1"/>
    </source>
</evidence>
<keyword evidence="2" id="KW-1185">Reference proteome</keyword>
<dbReference type="Proteomes" id="UP001283361">
    <property type="component" value="Unassembled WGS sequence"/>
</dbReference>
<sequence>MYKTGTAPQGNDTGSAKIAQARRSQQLYRHAPISLSLNHASTSFDLQRAEKLAFTDKQIVSIIASKEHQFSWFVFLLNPRRQSDKLPTLSESVAHLVSKTWNSSASETKLLSPSYEWLVQRICNDDRKLQTSFLPKVGRTLEDRSENCWTRPLLAFIVSLRRRRKVGTE</sequence>
<accession>A0AAE0Z1Z7</accession>
<organism evidence="1 2">
    <name type="scientific">Elysia crispata</name>
    <name type="common">lettuce slug</name>
    <dbReference type="NCBI Taxonomy" id="231223"/>
    <lineage>
        <taxon>Eukaryota</taxon>
        <taxon>Metazoa</taxon>
        <taxon>Spiralia</taxon>
        <taxon>Lophotrochozoa</taxon>
        <taxon>Mollusca</taxon>
        <taxon>Gastropoda</taxon>
        <taxon>Heterobranchia</taxon>
        <taxon>Euthyneura</taxon>
        <taxon>Panpulmonata</taxon>
        <taxon>Sacoglossa</taxon>
        <taxon>Placobranchoidea</taxon>
        <taxon>Plakobranchidae</taxon>
        <taxon>Elysia</taxon>
    </lineage>
</organism>
<dbReference type="EMBL" id="JAWDGP010004988">
    <property type="protein sequence ID" value="KAK3760392.1"/>
    <property type="molecule type" value="Genomic_DNA"/>
</dbReference>
<comment type="caution">
    <text evidence="1">The sequence shown here is derived from an EMBL/GenBank/DDBJ whole genome shotgun (WGS) entry which is preliminary data.</text>
</comment>
<protein>
    <submittedName>
        <fullName evidence="1">Uncharacterized protein</fullName>
    </submittedName>
</protein>
<evidence type="ECO:0000313" key="2">
    <source>
        <dbReference type="Proteomes" id="UP001283361"/>
    </source>
</evidence>